<dbReference type="Gene3D" id="3.40.720.10">
    <property type="entry name" value="Alkaline Phosphatase, subunit A"/>
    <property type="match status" value="1"/>
</dbReference>
<keyword evidence="8" id="KW-1185">Reference proteome</keyword>
<evidence type="ECO:0000256" key="1">
    <source>
        <dbReference type="ARBA" id="ARBA00008779"/>
    </source>
</evidence>
<evidence type="ECO:0000313" key="8">
    <source>
        <dbReference type="Proteomes" id="UP000010798"/>
    </source>
</evidence>
<gene>
    <name evidence="7" type="ordered locus">Sinac_5717</name>
</gene>
<sequence>MRHCLLLFVVALLLQNSAPAVEPPNVVVILADDQGWGDLSVHGNTNLKTPNIDSLARDGALFERFYVCPVCAPTRAEFLTGRYHPRGGVRGVTSGGERLDLNEKTIAETFKSAGYATGAFGKWHNGTQFPYHPNARGFDEYYGFTSGHWGEYFDPPLEHNGRPVQGNGFITDDLTDHAISFIKASKDRPFFCYLPFNTPHSPMQVPDRFYDKFKNAALKLRAHDAEREDLMMTRAALAMCENIDENVGRVLKTLEDLSLDQKTIVLYFSDNGPNSWRWNGGMRGRKGSTDEGGVRSPLLIRWPKQIRPETRVAKISAAIDLLPTLTDLAGIPVKSDKPLDGVSVAPLLLGTAFENQADRMIFSHWNGKVSVRTQDFRLDATHRLYDMVRDPGQQHDVARDRPEVASRLTQAVARWKADVLADLKQDDRPFPVGYRAFPITVLPARDGLPHGNVRRSANAPNCSYFTNWTSADDRITWDIEVSTGGRYEAVIQYTCAATDVGSEIELSLNEHRFRGKVIDAHDPPLRGKEHDRVLRSGESYVKDFKPLSLGNATLKPGRGLLTLRALSVPGQRVIDVRSVVLTLVEPDSPR</sequence>
<keyword evidence="5" id="KW-0732">Signal</keyword>
<keyword evidence="4" id="KW-0106">Calcium</keyword>
<dbReference type="CDD" id="cd02795">
    <property type="entry name" value="CBM6-CBM35-CBM36_like"/>
    <property type="match status" value="1"/>
</dbReference>
<comment type="similarity">
    <text evidence="1">Belongs to the sulfatase family.</text>
</comment>
<evidence type="ECO:0000313" key="7">
    <source>
        <dbReference type="EMBL" id="AGA29848.1"/>
    </source>
</evidence>
<dbReference type="PANTHER" id="PTHR42693:SF53">
    <property type="entry name" value="ENDO-4-O-SULFATASE"/>
    <property type="match status" value="1"/>
</dbReference>
<dbReference type="CDD" id="cd16146">
    <property type="entry name" value="ARS_like"/>
    <property type="match status" value="1"/>
</dbReference>
<keyword evidence="3" id="KW-0378">Hydrolase</keyword>
<dbReference type="InterPro" id="IPR024607">
    <property type="entry name" value="Sulfatase_CS"/>
</dbReference>
<dbReference type="HOGENOM" id="CLU_006332_10_4_0"/>
<reference evidence="7 8" key="1">
    <citation type="submission" date="2012-02" db="EMBL/GenBank/DDBJ databases">
        <title>Complete sequence of chromosome of Singulisphaera acidiphila DSM 18658.</title>
        <authorList>
            <consortium name="US DOE Joint Genome Institute (JGI-PGF)"/>
            <person name="Lucas S."/>
            <person name="Copeland A."/>
            <person name="Lapidus A."/>
            <person name="Glavina del Rio T."/>
            <person name="Dalin E."/>
            <person name="Tice H."/>
            <person name="Bruce D."/>
            <person name="Goodwin L."/>
            <person name="Pitluck S."/>
            <person name="Peters L."/>
            <person name="Ovchinnikova G."/>
            <person name="Chertkov O."/>
            <person name="Kyrpides N."/>
            <person name="Mavromatis K."/>
            <person name="Ivanova N."/>
            <person name="Brettin T."/>
            <person name="Detter J.C."/>
            <person name="Han C."/>
            <person name="Larimer F."/>
            <person name="Land M."/>
            <person name="Hauser L."/>
            <person name="Markowitz V."/>
            <person name="Cheng J.-F."/>
            <person name="Hugenholtz P."/>
            <person name="Woyke T."/>
            <person name="Wu D."/>
            <person name="Tindall B."/>
            <person name="Pomrenke H."/>
            <person name="Brambilla E."/>
            <person name="Klenk H.-P."/>
            <person name="Eisen J.A."/>
        </authorList>
    </citation>
    <scope>NUCLEOTIDE SEQUENCE [LARGE SCALE GENOMIC DNA]</scope>
    <source>
        <strain evidence="8">ATCC BAA-1392 / DSM 18658 / VKM B-2454 / MOB10</strain>
    </source>
</reference>
<name>L0DLX6_SINAD</name>
<feature type="signal peptide" evidence="5">
    <location>
        <begin position="1"/>
        <end position="20"/>
    </location>
</feature>
<dbReference type="SUPFAM" id="SSF53649">
    <property type="entry name" value="Alkaline phosphatase-like"/>
    <property type="match status" value="1"/>
</dbReference>
<dbReference type="Proteomes" id="UP000010798">
    <property type="component" value="Chromosome"/>
</dbReference>
<dbReference type="EMBL" id="CP003364">
    <property type="protein sequence ID" value="AGA29848.1"/>
    <property type="molecule type" value="Genomic_DNA"/>
</dbReference>
<dbReference type="KEGG" id="saci:Sinac_5717"/>
<feature type="chain" id="PRO_5003940404" evidence="5">
    <location>
        <begin position="21"/>
        <end position="590"/>
    </location>
</feature>
<accession>L0DLX6</accession>
<organism evidence="7 8">
    <name type="scientific">Singulisphaera acidiphila (strain ATCC BAA-1392 / DSM 18658 / VKM B-2454 / MOB10)</name>
    <dbReference type="NCBI Taxonomy" id="886293"/>
    <lineage>
        <taxon>Bacteria</taxon>
        <taxon>Pseudomonadati</taxon>
        <taxon>Planctomycetota</taxon>
        <taxon>Planctomycetia</taxon>
        <taxon>Isosphaerales</taxon>
        <taxon>Isosphaeraceae</taxon>
        <taxon>Singulisphaera</taxon>
    </lineage>
</organism>
<dbReference type="GO" id="GO:0046872">
    <property type="term" value="F:metal ion binding"/>
    <property type="evidence" value="ECO:0007669"/>
    <property type="project" value="UniProtKB-KW"/>
</dbReference>
<proteinExistence type="inferred from homology"/>
<dbReference type="InterPro" id="IPR000917">
    <property type="entry name" value="Sulfatase_N"/>
</dbReference>
<evidence type="ECO:0000256" key="3">
    <source>
        <dbReference type="ARBA" id="ARBA00022801"/>
    </source>
</evidence>
<protein>
    <submittedName>
        <fullName evidence="7">Arylsulfatase A family protein</fullName>
    </submittedName>
</protein>
<dbReference type="GO" id="GO:0004065">
    <property type="term" value="F:arylsulfatase activity"/>
    <property type="evidence" value="ECO:0007669"/>
    <property type="project" value="TreeGrafter"/>
</dbReference>
<dbReference type="Gene3D" id="3.30.1120.10">
    <property type="match status" value="1"/>
</dbReference>
<dbReference type="Pfam" id="PF00884">
    <property type="entry name" value="Sulfatase"/>
    <property type="match status" value="1"/>
</dbReference>
<dbReference type="InterPro" id="IPR017850">
    <property type="entry name" value="Alkaline_phosphatase_core_sf"/>
</dbReference>
<dbReference type="PANTHER" id="PTHR42693">
    <property type="entry name" value="ARYLSULFATASE FAMILY MEMBER"/>
    <property type="match status" value="1"/>
</dbReference>
<evidence type="ECO:0000259" key="6">
    <source>
        <dbReference type="Pfam" id="PF00884"/>
    </source>
</evidence>
<dbReference type="AlphaFoldDB" id="L0DLX6"/>
<dbReference type="eggNOG" id="COG3119">
    <property type="taxonomic scope" value="Bacteria"/>
</dbReference>
<dbReference type="OrthoDB" id="9783154at2"/>
<evidence type="ECO:0000256" key="4">
    <source>
        <dbReference type="ARBA" id="ARBA00022837"/>
    </source>
</evidence>
<dbReference type="PROSITE" id="PS00523">
    <property type="entry name" value="SULFATASE_1"/>
    <property type="match status" value="1"/>
</dbReference>
<evidence type="ECO:0000256" key="2">
    <source>
        <dbReference type="ARBA" id="ARBA00022723"/>
    </source>
</evidence>
<feature type="domain" description="Sulfatase N-terminal" evidence="6">
    <location>
        <begin position="24"/>
        <end position="331"/>
    </location>
</feature>
<dbReference type="InterPro" id="IPR050738">
    <property type="entry name" value="Sulfatase"/>
</dbReference>
<keyword evidence="2" id="KW-0479">Metal-binding</keyword>
<dbReference type="RefSeq" id="WP_015248945.1">
    <property type="nucleotide sequence ID" value="NC_019892.1"/>
</dbReference>
<dbReference type="STRING" id="886293.Sinac_5717"/>
<evidence type="ECO:0000256" key="5">
    <source>
        <dbReference type="SAM" id="SignalP"/>
    </source>
</evidence>